<keyword evidence="9" id="KW-0472">Membrane</keyword>
<gene>
    <name evidence="13" type="ORF">DIATSA_LOCUS6812</name>
</gene>
<evidence type="ECO:0000256" key="2">
    <source>
        <dbReference type="ARBA" id="ARBA00007193"/>
    </source>
</evidence>
<dbReference type="Proteomes" id="UP001153714">
    <property type="component" value="Chromosome 2"/>
</dbReference>
<evidence type="ECO:0000256" key="11">
    <source>
        <dbReference type="ARBA" id="ARBA00023303"/>
    </source>
</evidence>
<dbReference type="Gene3D" id="1.10.287.820">
    <property type="entry name" value="Acid-sensing ion channel domain"/>
    <property type="match status" value="1"/>
</dbReference>
<evidence type="ECO:0000256" key="4">
    <source>
        <dbReference type="ARBA" id="ARBA00022461"/>
    </source>
</evidence>
<keyword evidence="14" id="KW-1185">Reference proteome</keyword>
<sequence>MLVISFVMFTDWLEFPADDVTTLVLSNSESFHSLFATYTYCSQEVKNLPVNSRKCYLHDEKRLRHFGRYHNSDCDHLCTASNVEATCNCIPSYLPQVPAHRLCTLTALPCYIDVNKHMDIWVGSEQCDCLRDCESRVYSVDMMPGNLRARKYALSDI</sequence>
<keyword evidence="10 12" id="KW-0739">Sodium transport</keyword>
<evidence type="ECO:0000256" key="8">
    <source>
        <dbReference type="ARBA" id="ARBA00023065"/>
    </source>
</evidence>
<reference evidence="13" key="2">
    <citation type="submission" date="2022-10" db="EMBL/GenBank/DDBJ databases">
        <authorList>
            <consortium name="ENA_rothamsted_submissions"/>
            <consortium name="culmorum"/>
            <person name="King R."/>
        </authorList>
    </citation>
    <scope>NUCLEOTIDE SEQUENCE</scope>
</reference>
<dbReference type="AlphaFoldDB" id="A0A9N9R4A1"/>
<evidence type="ECO:0000256" key="3">
    <source>
        <dbReference type="ARBA" id="ARBA00022448"/>
    </source>
</evidence>
<keyword evidence="7" id="KW-0915">Sodium</keyword>
<evidence type="ECO:0000256" key="1">
    <source>
        <dbReference type="ARBA" id="ARBA00004141"/>
    </source>
</evidence>
<organism evidence="13 14">
    <name type="scientific">Diatraea saccharalis</name>
    <name type="common">sugarcane borer</name>
    <dbReference type="NCBI Taxonomy" id="40085"/>
    <lineage>
        <taxon>Eukaryota</taxon>
        <taxon>Metazoa</taxon>
        <taxon>Ecdysozoa</taxon>
        <taxon>Arthropoda</taxon>
        <taxon>Hexapoda</taxon>
        <taxon>Insecta</taxon>
        <taxon>Pterygota</taxon>
        <taxon>Neoptera</taxon>
        <taxon>Endopterygota</taxon>
        <taxon>Lepidoptera</taxon>
        <taxon>Glossata</taxon>
        <taxon>Ditrysia</taxon>
        <taxon>Pyraloidea</taxon>
        <taxon>Crambidae</taxon>
        <taxon>Crambinae</taxon>
        <taxon>Diatraea</taxon>
    </lineage>
</organism>
<keyword evidence="5 12" id="KW-0812">Transmembrane</keyword>
<comment type="similarity">
    <text evidence="2 12">Belongs to the amiloride-sensitive sodium channel (TC 1.A.6) family.</text>
</comment>
<name>A0A9N9R4A1_9NEOP</name>
<keyword evidence="8 12" id="KW-0406">Ion transport</keyword>
<proteinExistence type="inferred from homology"/>
<dbReference type="GO" id="GO:0005272">
    <property type="term" value="F:sodium channel activity"/>
    <property type="evidence" value="ECO:0007669"/>
    <property type="project" value="UniProtKB-KW"/>
</dbReference>
<dbReference type="Pfam" id="PF00858">
    <property type="entry name" value="ASC"/>
    <property type="match status" value="1"/>
</dbReference>
<evidence type="ECO:0000313" key="13">
    <source>
        <dbReference type="EMBL" id="CAG9789049.1"/>
    </source>
</evidence>
<dbReference type="EMBL" id="OU893333">
    <property type="protein sequence ID" value="CAG9789049.1"/>
    <property type="molecule type" value="Genomic_DNA"/>
</dbReference>
<keyword evidence="3 12" id="KW-0813">Transport</keyword>
<comment type="subcellular location">
    <subcellularLocation>
        <location evidence="1">Membrane</location>
        <topology evidence="1">Multi-pass membrane protein</topology>
    </subcellularLocation>
</comment>
<keyword evidence="6" id="KW-1133">Transmembrane helix</keyword>
<evidence type="ECO:0000256" key="10">
    <source>
        <dbReference type="ARBA" id="ARBA00023201"/>
    </source>
</evidence>
<evidence type="ECO:0000256" key="9">
    <source>
        <dbReference type="ARBA" id="ARBA00023136"/>
    </source>
</evidence>
<evidence type="ECO:0000256" key="5">
    <source>
        <dbReference type="ARBA" id="ARBA00022692"/>
    </source>
</evidence>
<evidence type="ECO:0000256" key="6">
    <source>
        <dbReference type="ARBA" id="ARBA00022989"/>
    </source>
</evidence>
<keyword evidence="4 12" id="KW-0894">Sodium channel</keyword>
<keyword evidence="11 12" id="KW-0407">Ion channel</keyword>
<evidence type="ECO:0000256" key="7">
    <source>
        <dbReference type="ARBA" id="ARBA00023053"/>
    </source>
</evidence>
<protein>
    <submittedName>
        <fullName evidence="13">Uncharacterized protein</fullName>
    </submittedName>
</protein>
<dbReference type="OrthoDB" id="6502088at2759"/>
<evidence type="ECO:0000256" key="12">
    <source>
        <dbReference type="RuleBase" id="RU000679"/>
    </source>
</evidence>
<dbReference type="InterPro" id="IPR001873">
    <property type="entry name" value="ENaC"/>
</dbReference>
<reference evidence="13" key="1">
    <citation type="submission" date="2021-12" db="EMBL/GenBank/DDBJ databases">
        <authorList>
            <person name="King R."/>
        </authorList>
    </citation>
    <scope>NUCLEOTIDE SEQUENCE</scope>
</reference>
<evidence type="ECO:0000313" key="14">
    <source>
        <dbReference type="Proteomes" id="UP001153714"/>
    </source>
</evidence>
<accession>A0A9N9R4A1</accession>
<dbReference type="GO" id="GO:0016020">
    <property type="term" value="C:membrane"/>
    <property type="evidence" value="ECO:0007669"/>
    <property type="project" value="UniProtKB-SubCell"/>
</dbReference>